<evidence type="ECO:0000256" key="2">
    <source>
        <dbReference type="ARBA" id="ARBA00023043"/>
    </source>
</evidence>
<organism evidence="4 5">
    <name type="scientific">Symbiodinium natans</name>
    <dbReference type="NCBI Taxonomy" id="878477"/>
    <lineage>
        <taxon>Eukaryota</taxon>
        <taxon>Sar</taxon>
        <taxon>Alveolata</taxon>
        <taxon>Dinophyceae</taxon>
        <taxon>Suessiales</taxon>
        <taxon>Symbiodiniaceae</taxon>
        <taxon>Symbiodinium</taxon>
    </lineage>
</organism>
<evidence type="ECO:0000313" key="5">
    <source>
        <dbReference type="Proteomes" id="UP000604046"/>
    </source>
</evidence>
<dbReference type="SMART" id="SM00248">
    <property type="entry name" value="ANK"/>
    <property type="match status" value="5"/>
</dbReference>
<dbReference type="AlphaFoldDB" id="A0A812SVZ3"/>
<proteinExistence type="predicted"/>
<keyword evidence="2 3" id="KW-0040">ANK repeat</keyword>
<sequence length="534" mass="60378">MFVSHEWLSSRHPDPKAEQLTILQQALRNIVSGASQVCVPVVTEILFGRLQRPCADSMKACNLYIWYDYFCCPQGASHSSSVNRQSAIDSIPAYVAQCYFFVILCPAFQHFDQDRTLSQSSWARRGWCRCERGARELAAREDGFIIVIESAMHQTLVWLGNRMLEAPGEGDFTLEMDRRRVGRMMIRMIWAKLLYHLEQADFHNYRFLLNTQKARFFRSLDEPPIDGLVPSSNTEVDPFAEPDKFLMDRFLHQNGFRDFSERDAGGWSPLCFAALNGDPLTLRALLAHRANPNDMTTKARVKEQLPRKTRVLGIAAFFRNNEAVKLLLSARASANALDENCGSSLHFACAADNAEAVRLLFSARADPNQKCLPGLNPFQVSCACGSMRSMKEILTQVPSLSLRYSLHFALMFSGGGSPDTISQLLHARADVNEQFRIEMKEPRWWLILNATSIWHRVSPSRLSSLAYHHYGATPLMFSILSGYLEAASVLLAHGAEVGIMNYRRKTAAELSSQMLLPTWLREALEPRDQQTFSI</sequence>
<keyword evidence="1" id="KW-0677">Repeat</keyword>
<evidence type="ECO:0000313" key="4">
    <source>
        <dbReference type="EMBL" id="CAE7497256.1"/>
    </source>
</evidence>
<evidence type="ECO:0000256" key="3">
    <source>
        <dbReference type="PROSITE-ProRule" id="PRU00023"/>
    </source>
</evidence>
<dbReference type="SUPFAM" id="SSF48403">
    <property type="entry name" value="Ankyrin repeat"/>
    <property type="match status" value="1"/>
</dbReference>
<dbReference type="Pfam" id="PF12796">
    <property type="entry name" value="Ank_2"/>
    <property type="match status" value="1"/>
</dbReference>
<dbReference type="PROSITE" id="PS50297">
    <property type="entry name" value="ANK_REP_REGION"/>
    <property type="match status" value="1"/>
</dbReference>
<dbReference type="Gene3D" id="1.25.40.20">
    <property type="entry name" value="Ankyrin repeat-containing domain"/>
    <property type="match status" value="2"/>
</dbReference>
<gene>
    <name evidence="4" type="primary">ANKRD44</name>
    <name evidence="4" type="ORF">SNAT2548_LOCUS27851</name>
</gene>
<dbReference type="PANTHER" id="PTHR24198">
    <property type="entry name" value="ANKYRIN REPEAT AND PROTEIN KINASE DOMAIN-CONTAINING PROTEIN"/>
    <property type="match status" value="1"/>
</dbReference>
<dbReference type="Pfam" id="PF00023">
    <property type="entry name" value="Ank"/>
    <property type="match status" value="2"/>
</dbReference>
<dbReference type="EMBL" id="CAJNDS010002493">
    <property type="protein sequence ID" value="CAE7497256.1"/>
    <property type="molecule type" value="Genomic_DNA"/>
</dbReference>
<dbReference type="InterPro" id="IPR002110">
    <property type="entry name" value="Ankyrin_rpt"/>
</dbReference>
<dbReference type="Proteomes" id="UP000604046">
    <property type="component" value="Unassembled WGS sequence"/>
</dbReference>
<feature type="repeat" description="ANK" evidence="3">
    <location>
        <begin position="470"/>
        <end position="502"/>
    </location>
</feature>
<reference evidence="4" key="1">
    <citation type="submission" date="2021-02" db="EMBL/GenBank/DDBJ databases">
        <authorList>
            <person name="Dougan E. K."/>
            <person name="Rhodes N."/>
            <person name="Thang M."/>
            <person name="Chan C."/>
        </authorList>
    </citation>
    <scope>NUCLEOTIDE SEQUENCE</scope>
</reference>
<dbReference type="InterPro" id="IPR036770">
    <property type="entry name" value="Ankyrin_rpt-contain_sf"/>
</dbReference>
<dbReference type="PROSITE" id="PS50088">
    <property type="entry name" value="ANK_REPEAT"/>
    <property type="match status" value="1"/>
</dbReference>
<protein>
    <submittedName>
        <fullName evidence="4">ANKRD44 protein</fullName>
    </submittedName>
</protein>
<evidence type="ECO:0000256" key="1">
    <source>
        <dbReference type="ARBA" id="ARBA00022737"/>
    </source>
</evidence>
<dbReference type="PANTHER" id="PTHR24198:SF165">
    <property type="entry name" value="ANKYRIN REPEAT-CONTAINING PROTEIN-RELATED"/>
    <property type="match status" value="1"/>
</dbReference>
<name>A0A812SVZ3_9DINO</name>
<keyword evidence="5" id="KW-1185">Reference proteome</keyword>
<dbReference type="OrthoDB" id="407272at2759"/>
<comment type="caution">
    <text evidence="4">The sequence shown here is derived from an EMBL/GenBank/DDBJ whole genome shotgun (WGS) entry which is preliminary data.</text>
</comment>
<accession>A0A812SVZ3</accession>